<dbReference type="AlphaFoldDB" id="A0A165FS31"/>
<evidence type="ECO:0000313" key="1">
    <source>
        <dbReference type="EMBL" id="KZT57134.1"/>
    </source>
</evidence>
<protein>
    <submittedName>
        <fullName evidence="1">Uncharacterized protein</fullName>
    </submittedName>
</protein>
<reference evidence="1 2" key="1">
    <citation type="journal article" date="2016" name="Mol. Biol. Evol.">
        <title>Comparative Genomics of Early-Diverging Mushroom-Forming Fungi Provides Insights into the Origins of Lignocellulose Decay Capabilities.</title>
        <authorList>
            <person name="Nagy L.G."/>
            <person name="Riley R."/>
            <person name="Tritt A."/>
            <person name="Adam C."/>
            <person name="Daum C."/>
            <person name="Floudas D."/>
            <person name="Sun H."/>
            <person name="Yadav J.S."/>
            <person name="Pangilinan J."/>
            <person name="Larsson K.H."/>
            <person name="Matsuura K."/>
            <person name="Barry K."/>
            <person name="Labutti K."/>
            <person name="Kuo R."/>
            <person name="Ohm R.A."/>
            <person name="Bhattacharya S.S."/>
            <person name="Shirouzu T."/>
            <person name="Yoshinaga Y."/>
            <person name="Martin F.M."/>
            <person name="Grigoriev I.V."/>
            <person name="Hibbett D.S."/>
        </authorList>
    </citation>
    <scope>NUCLEOTIDE SEQUENCE [LARGE SCALE GENOMIC DNA]</scope>
    <source>
        <strain evidence="1 2">HHB12733</strain>
    </source>
</reference>
<dbReference type="Proteomes" id="UP000076842">
    <property type="component" value="Unassembled WGS sequence"/>
</dbReference>
<evidence type="ECO:0000313" key="2">
    <source>
        <dbReference type="Proteomes" id="UP000076842"/>
    </source>
</evidence>
<dbReference type="InParanoid" id="A0A165FS31"/>
<dbReference type="EMBL" id="KV423968">
    <property type="protein sequence ID" value="KZT57134.1"/>
    <property type="molecule type" value="Genomic_DNA"/>
</dbReference>
<sequence>MQCHTSSKRQATSESAGEHPAWVASALFSPIYPDFGECFVYLEIVCIVEFHQNPDFTHHSGAQPMMQFHLQMVYAANLACSTNRWSYLAQITVCYNHWWWVGKPRRLQCMQSLPISVYPPRVCLRSRCLPMAWYASDLSQPFCYNRRCREAKRSWHRLGKPVPHPSSPPESEHQEG</sequence>
<keyword evidence="2" id="KW-1185">Reference proteome</keyword>
<gene>
    <name evidence="1" type="ORF">CALCODRAFT_294657</name>
</gene>
<proteinExistence type="predicted"/>
<organism evidence="1 2">
    <name type="scientific">Calocera cornea HHB12733</name>
    <dbReference type="NCBI Taxonomy" id="1353952"/>
    <lineage>
        <taxon>Eukaryota</taxon>
        <taxon>Fungi</taxon>
        <taxon>Dikarya</taxon>
        <taxon>Basidiomycota</taxon>
        <taxon>Agaricomycotina</taxon>
        <taxon>Dacrymycetes</taxon>
        <taxon>Dacrymycetales</taxon>
        <taxon>Dacrymycetaceae</taxon>
        <taxon>Calocera</taxon>
    </lineage>
</organism>
<name>A0A165FS31_9BASI</name>
<accession>A0A165FS31</accession>